<dbReference type="InterPro" id="IPR036979">
    <property type="entry name" value="CM_dom_sf"/>
</dbReference>
<dbReference type="Proteomes" id="UP000193870">
    <property type="component" value="Unassembled WGS sequence"/>
</dbReference>
<dbReference type="Pfam" id="PF01817">
    <property type="entry name" value="CM_2"/>
    <property type="match status" value="1"/>
</dbReference>
<protein>
    <recommendedName>
        <fullName evidence="1">chorismate mutase</fullName>
        <ecNumber evidence="1">5.4.99.5</ecNumber>
    </recommendedName>
</protein>
<dbReference type="SMART" id="SM00830">
    <property type="entry name" value="CM_2"/>
    <property type="match status" value="1"/>
</dbReference>
<reference evidence="4 5" key="1">
    <citation type="submission" date="2017-03" db="EMBL/GenBank/DDBJ databases">
        <authorList>
            <person name="Afonso C.L."/>
            <person name="Miller P.J."/>
            <person name="Scott M.A."/>
            <person name="Spackman E."/>
            <person name="Goraichik I."/>
            <person name="Dimitrov K.M."/>
            <person name="Suarez D.L."/>
            <person name="Swayne D.E."/>
        </authorList>
    </citation>
    <scope>NUCLEOTIDE SEQUENCE [LARGE SCALE GENOMIC DNA]</scope>
    <source>
        <strain evidence="4 5">CECT 7066</strain>
    </source>
</reference>
<evidence type="ECO:0000313" key="4">
    <source>
        <dbReference type="EMBL" id="SLN26757.1"/>
    </source>
</evidence>
<feature type="domain" description="Chorismate mutase" evidence="3">
    <location>
        <begin position="1"/>
        <end position="91"/>
    </location>
</feature>
<evidence type="ECO:0000313" key="5">
    <source>
        <dbReference type="Proteomes" id="UP000193870"/>
    </source>
</evidence>
<dbReference type="GO" id="GO:0009697">
    <property type="term" value="P:salicylic acid biosynthetic process"/>
    <property type="evidence" value="ECO:0007669"/>
    <property type="project" value="TreeGrafter"/>
</dbReference>
<dbReference type="STRING" id="315423.SAMN04488020_102238"/>
<dbReference type="InterPro" id="IPR002701">
    <property type="entry name" value="CM_II_prokaryot"/>
</dbReference>
<organism evidence="4 5">
    <name type="scientific">Palleronia marisminoris</name>
    <dbReference type="NCBI Taxonomy" id="315423"/>
    <lineage>
        <taxon>Bacteria</taxon>
        <taxon>Pseudomonadati</taxon>
        <taxon>Pseudomonadota</taxon>
        <taxon>Alphaproteobacteria</taxon>
        <taxon>Rhodobacterales</taxon>
        <taxon>Roseobacteraceae</taxon>
        <taxon>Palleronia</taxon>
    </lineage>
</organism>
<dbReference type="PANTHER" id="PTHR38041:SF1">
    <property type="entry name" value="CHORISMATE MUTASE"/>
    <property type="match status" value="1"/>
</dbReference>
<dbReference type="AlphaFoldDB" id="A0A1Y5RY06"/>
<dbReference type="PANTHER" id="PTHR38041">
    <property type="entry name" value="CHORISMATE MUTASE"/>
    <property type="match status" value="1"/>
</dbReference>
<dbReference type="Gene3D" id="1.20.59.10">
    <property type="entry name" value="Chorismate mutase"/>
    <property type="match status" value="1"/>
</dbReference>
<gene>
    <name evidence="4" type="primary">tyrA</name>
    <name evidence="4" type="ORF">PAM7066_01043</name>
</gene>
<dbReference type="EMBL" id="FWFV01000002">
    <property type="protein sequence ID" value="SLN26757.1"/>
    <property type="molecule type" value="Genomic_DNA"/>
</dbReference>
<evidence type="ECO:0000256" key="2">
    <source>
        <dbReference type="ARBA" id="ARBA00023235"/>
    </source>
</evidence>
<evidence type="ECO:0000256" key="1">
    <source>
        <dbReference type="ARBA" id="ARBA00012404"/>
    </source>
</evidence>
<keyword evidence="2" id="KW-0413">Isomerase</keyword>
<dbReference type="PROSITE" id="PS51168">
    <property type="entry name" value="CHORISMATE_MUT_2"/>
    <property type="match status" value="1"/>
</dbReference>
<proteinExistence type="predicted"/>
<dbReference type="GO" id="GO:0046417">
    <property type="term" value="P:chorismate metabolic process"/>
    <property type="evidence" value="ECO:0007669"/>
    <property type="project" value="InterPro"/>
</dbReference>
<accession>A0A1Y5RY06</accession>
<dbReference type="InterPro" id="IPR036263">
    <property type="entry name" value="Chorismate_II_sf"/>
</dbReference>
<dbReference type="SUPFAM" id="SSF48600">
    <property type="entry name" value="Chorismate mutase II"/>
    <property type="match status" value="1"/>
</dbReference>
<dbReference type="GO" id="GO:0004106">
    <property type="term" value="F:chorismate mutase activity"/>
    <property type="evidence" value="ECO:0007669"/>
    <property type="project" value="UniProtKB-EC"/>
</dbReference>
<name>A0A1Y5RY06_9RHOB</name>
<dbReference type="RefSeq" id="WP_085853063.1">
    <property type="nucleotide sequence ID" value="NZ_FOPF01000002.1"/>
</dbReference>
<dbReference type="OrthoDB" id="3267837at2"/>
<keyword evidence="5" id="KW-1185">Reference proteome</keyword>
<evidence type="ECO:0000259" key="3">
    <source>
        <dbReference type="PROSITE" id="PS51168"/>
    </source>
</evidence>
<dbReference type="InterPro" id="IPR051331">
    <property type="entry name" value="Chorismate_mutase-related"/>
</dbReference>
<dbReference type="EC" id="5.4.99.5" evidence="1"/>
<sequence length="94" mass="10651">MTEPVLDDLRQRIDRLDAILIHTLAERFRQTAKVGDLKAKGGMPALDPDREAQQRARIEALATETGLDPEFARQIHGLIVDRVKENHRKISGEQ</sequence>